<dbReference type="GO" id="GO:0006397">
    <property type="term" value="P:mRNA processing"/>
    <property type="evidence" value="ECO:0007669"/>
    <property type="project" value="UniProtKB-KW"/>
</dbReference>
<dbReference type="PROSITE" id="PS51025">
    <property type="entry name" value="PWI"/>
    <property type="match status" value="1"/>
</dbReference>
<feature type="region of interest" description="Disordered" evidence="2">
    <location>
        <begin position="340"/>
        <end position="360"/>
    </location>
</feature>
<dbReference type="AlphaFoldDB" id="A0AAN5Z1S4"/>
<dbReference type="Pfam" id="PF01480">
    <property type="entry name" value="PWI"/>
    <property type="match status" value="1"/>
</dbReference>
<evidence type="ECO:0000259" key="3">
    <source>
        <dbReference type="PROSITE" id="PS51025"/>
    </source>
</evidence>
<dbReference type="PANTHER" id="PTHR23148:SF0">
    <property type="entry name" value="SERINE_ARGININE REPETITIVE MATRIX PROTEIN 1"/>
    <property type="match status" value="1"/>
</dbReference>
<dbReference type="PANTHER" id="PTHR23148">
    <property type="entry name" value="SERINE/ARGININE REGULATED NUCLEAR MATRIX PROTEIN"/>
    <property type="match status" value="1"/>
</dbReference>
<accession>A0AAN5Z1S4</accession>
<dbReference type="InterPro" id="IPR052225">
    <property type="entry name" value="Ser/Arg_repetitive_matrix"/>
</dbReference>
<evidence type="ECO:0000256" key="2">
    <source>
        <dbReference type="SAM" id="MobiDB-lite"/>
    </source>
</evidence>
<dbReference type="SMART" id="SM00311">
    <property type="entry name" value="PWI"/>
    <property type="match status" value="1"/>
</dbReference>
<dbReference type="SUPFAM" id="SSF101233">
    <property type="entry name" value="PWI domain"/>
    <property type="match status" value="1"/>
</dbReference>
<gene>
    <name evidence="4" type="ORF">FAUST_10186</name>
</gene>
<dbReference type="GO" id="GO:0048024">
    <property type="term" value="P:regulation of mRNA splicing, via spliceosome"/>
    <property type="evidence" value="ECO:0007669"/>
    <property type="project" value="TreeGrafter"/>
</dbReference>
<dbReference type="GO" id="GO:0003723">
    <property type="term" value="F:RNA binding"/>
    <property type="evidence" value="ECO:0007669"/>
    <property type="project" value="TreeGrafter"/>
</dbReference>
<keyword evidence="1" id="KW-0507">mRNA processing</keyword>
<proteinExistence type="predicted"/>
<dbReference type="Proteomes" id="UP000537989">
    <property type="component" value="Unassembled WGS sequence"/>
</dbReference>
<feature type="compositionally biased region" description="Basic and acidic residues" evidence="2">
    <location>
        <begin position="148"/>
        <end position="176"/>
    </location>
</feature>
<feature type="domain" description="PWI" evidence="3">
    <location>
        <begin position="12"/>
        <end position="111"/>
    </location>
</feature>
<reference evidence="4 5" key="1">
    <citation type="submission" date="2020-02" db="EMBL/GenBank/DDBJ databases">
        <title>Identification and distribution of gene clusters putatively required for synthesis of sphingolipid metabolism inhibitors in phylogenetically diverse species of the filamentous fungus Fusarium.</title>
        <authorList>
            <person name="Kim H.-S."/>
            <person name="Busman M."/>
            <person name="Brown D.W."/>
            <person name="Divon H."/>
            <person name="Uhlig S."/>
            <person name="Proctor R.H."/>
        </authorList>
    </citation>
    <scope>NUCLEOTIDE SEQUENCE [LARGE SCALE GENOMIC DNA]</scope>
    <source>
        <strain evidence="4 5">NRRL 2903</strain>
    </source>
</reference>
<organism evidence="4 5">
    <name type="scientific">Fusarium austroamericanum</name>
    <dbReference type="NCBI Taxonomy" id="282268"/>
    <lineage>
        <taxon>Eukaryota</taxon>
        <taxon>Fungi</taxon>
        <taxon>Dikarya</taxon>
        <taxon>Ascomycota</taxon>
        <taxon>Pezizomycotina</taxon>
        <taxon>Sordariomycetes</taxon>
        <taxon>Hypocreomycetidae</taxon>
        <taxon>Hypocreales</taxon>
        <taxon>Nectriaceae</taxon>
        <taxon>Fusarium</taxon>
    </lineage>
</organism>
<sequence length="416" mass="46795">MATGVDARLLKSTKFPVEFSQKVDMQKVNLQVMKKWIAGKISDILGNEDDVVIELVFNLIEGPRYPDIKSLQIQLTGFLDKDTAAFCKDLWKLLLSAQSSPQGVPKELLEAKKLELMQEKIEADRAAETAKQRRDDWDRRDREVNDMKDRDRRDRAATRGDTWQGRRGDRDFDGRGRGGGSRRGGLTFPEADVVVAGLTMADENPLRDRDQHQHHLDQAPAVAAHRATLINQTGDLRRHLQEGGEIDERGHDHPKETRTEAVPTGVRTEVARADRRDPYHQTGTLLQQNADDTLHPEVARYLVAEGRREASLRDLTLAAGVEVAVTVAAAVAQTVHPQTARSREVQNMEGADSGLRGEESRPKAVNEIVLRLLHDPGFETSQLMFLKMNLVPRRPSPRQRRLPNEVSEVSLEYKSV</sequence>
<evidence type="ECO:0000256" key="1">
    <source>
        <dbReference type="ARBA" id="ARBA00022664"/>
    </source>
</evidence>
<keyword evidence="5" id="KW-1185">Reference proteome</keyword>
<comment type="caution">
    <text evidence="4">The sequence shown here is derived from an EMBL/GenBank/DDBJ whole genome shotgun (WGS) entry which is preliminary data.</text>
</comment>
<dbReference type="InterPro" id="IPR002483">
    <property type="entry name" value="PWI_dom"/>
</dbReference>
<protein>
    <recommendedName>
        <fullName evidence="3">PWI domain-containing protein</fullName>
    </recommendedName>
</protein>
<feature type="region of interest" description="Disordered" evidence="2">
    <location>
        <begin position="148"/>
        <end position="187"/>
    </location>
</feature>
<dbReference type="InterPro" id="IPR036483">
    <property type="entry name" value="PWI_dom_sf"/>
</dbReference>
<dbReference type="GO" id="GO:0005681">
    <property type="term" value="C:spliceosomal complex"/>
    <property type="evidence" value="ECO:0007669"/>
    <property type="project" value="TreeGrafter"/>
</dbReference>
<dbReference type="EMBL" id="JAAMOD010000378">
    <property type="protein sequence ID" value="KAF5229838.1"/>
    <property type="molecule type" value="Genomic_DNA"/>
</dbReference>
<evidence type="ECO:0000313" key="4">
    <source>
        <dbReference type="EMBL" id="KAF5229838.1"/>
    </source>
</evidence>
<name>A0AAN5Z1S4_FUSAU</name>
<evidence type="ECO:0000313" key="5">
    <source>
        <dbReference type="Proteomes" id="UP000537989"/>
    </source>
</evidence>
<dbReference type="Gene3D" id="1.20.1390.10">
    <property type="entry name" value="PWI domain"/>
    <property type="match status" value="1"/>
</dbReference>